<dbReference type="SUPFAM" id="SSF50965">
    <property type="entry name" value="Galactose oxidase, central domain"/>
    <property type="match status" value="1"/>
</dbReference>
<reference evidence="4" key="1">
    <citation type="submission" date="2019-09" db="EMBL/GenBank/DDBJ databases">
        <title>Draft genome information of white flower Hibiscus syriacus.</title>
        <authorList>
            <person name="Kim Y.-M."/>
        </authorList>
    </citation>
    <scope>NUCLEOTIDE SEQUENCE [LARGE SCALE GENOMIC DNA]</scope>
    <source>
        <strain evidence="4">YM2019G1</strain>
    </source>
</reference>
<dbReference type="CDD" id="cd02851">
    <property type="entry name" value="E_set_GO_C"/>
    <property type="match status" value="1"/>
</dbReference>
<dbReference type="Pfam" id="PF09118">
    <property type="entry name" value="GO-like_E_set"/>
    <property type="match status" value="1"/>
</dbReference>
<name>A0A6A2X8X1_HIBSY</name>
<dbReference type="Gene3D" id="2.60.40.10">
    <property type="entry name" value="Immunoglobulins"/>
    <property type="match status" value="1"/>
</dbReference>
<dbReference type="InterPro" id="IPR009880">
    <property type="entry name" value="Glyoxal_oxidase_N"/>
</dbReference>
<evidence type="ECO:0000259" key="3">
    <source>
        <dbReference type="Pfam" id="PF09118"/>
    </source>
</evidence>
<evidence type="ECO:0000313" key="4">
    <source>
        <dbReference type="EMBL" id="KAE8658546.1"/>
    </source>
</evidence>
<organism evidence="4 5">
    <name type="scientific">Hibiscus syriacus</name>
    <name type="common">Rose of Sharon</name>
    <dbReference type="NCBI Taxonomy" id="106335"/>
    <lineage>
        <taxon>Eukaryota</taxon>
        <taxon>Viridiplantae</taxon>
        <taxon>Streptophyta</taxon>
        <taxon>Embryophyta</taxon>
        <taxon>Tracheophyta</taxon>
        <taxon>Spermatophyta</taxon>
        <taxon>Magnoliopsida</taxon>
        <taxon>eudicotyledons</taxon>
        <taxon>Gunneridae</taxon>
        <taxon>Pentapetalae</taxon>
        <taxon>rosids</taxon>
        <taxon>malvids</taxon>
        <taxon>Malvales</taxon>
        <taxon>Malvaceae</taxon>
        <taxon>Malvoideae</taxon>
        <taxon>Hibiscus</taxon>
    </lineage>
</organism>
<dbReference type="Pfam" id="PF07250">
    <property type="entry name" value="Glyoxal_oxid_N"/>
    <property type="match status" value="1"/>
</dbReference>
<evidence type="ECO:0000256" key="1">
    <source>
        <dbReference type="ARBA" id="ARBA00022729"/>
    </source>
</evidence>
<sequence>MWWDGAGLERKGKCRRVCSGIKFMWSRAVLIINGAAKGTAGWGFALEPVLSPVLYRPDTRNSDGNTRFEVLNPSSIPRLYHSTAHLLSDGRVLVGGSNPNVNCNFSALYPTELSLEAFYPPYLTTTKPRRPSIVRVNPGLKFGYKQKISLEFTLKGGINQTDFFVTVVAPSFTTHSIVMNQRLLILAFDEGVKKSPSGNYLVQGYAPATAALAPPGYYQLVLVHEGIPSKGKWVQIK</sequence>
<feature type="domain" description="Glyoxal oxidase N-terminal" evidence="2">
    <location>
        <begin position="15"/>
        <end position="122"/>
    </location>
</feature>
<dbReference type="PANTHER" id="PTHR32208">
    <property type="entry name" value="SECRETED PROTEIN-RELATED"/>
    <property type="match status" value="1"/>
</dbReference>
<keyword evidence="5" id="KW-1185">Reference proteome</keyword>
<feature type="domain" description="Galactose oxidase-like Early set" evidence="3">
    <location>
        <begin position="130"/>
        <end position="236"/>
    </location>
</feature>
<protein>
    <submittedName>
        <fullName evidence="4">Uncharacterized protein</fullName>
    </submittedName>
</protein>
<proteinExistence type="predicted"/>
<dbReference type="InterPro" id="IPR011043">
    <property type="entry name" value="Gal_Oxase/kelch_b-propeller"/>
</dbReference>
<dbReference type="SUPFAM" id="SSF81296">
    <property type="entry name" value="E set domains"/>
    <property type="match status" value="1"/>
</dbReference>
<keyword evidence="1" id="KW-0732">Signal</keyword>
<dbReference type="EMBL" id="VEPZ02001744">
    <property type="protein sequence ID" value="KAE8658546.1"/>
    <property type="molecule type" value="Genomic_DNA"/>
</dbReference>
<dbReference type="Proteomes" id="UP000436088">
    <property type="component" value="Unassembled WGS sequence"/>
</dbReference>
<dbReference type="InterPro" id="IPR037293">
    <property type="entry name" value="Gal_Oxidase_central_sf"/>
</dbReference>
<dbReference type="AlphaFoldDB" id="A0A6A2X8X1"/>
<dbReference type="Gene3D" id="2.130.10.80">
    <property type="entry name" value="Galactose oxidase/kelch, beta-propeller"/>
    <property type="match status" value="1"/>
</dbReference>
<dbReference type="InterPro" id="IPR015202">
    <property type="entry name" value="GO-like_E_set"/>
</dbReference>
<evidence type="ECO:0000313" key="5">
    <source>
        <dbReference type="Proteomes" id="UP000436088"/>
    </source>
</evidence>
<dbReference type="InterPro" id="IPR013783">
    <property type="entry name" value="Ig-like_fold"/>
</dbReference>
<dbReference type="PANTHER" id="PTHR32208:SF58">
    <property type="entry name" value="GALACTOSE OXIDASE-LIKE EARLY SET DOMAIN-CONTAINING PROTEIN"/>
    <property type="match status" value="1"/>
</dbReference>
<dbReference type="InterPro" id="IPR014756">
    <property type="entry name" value="Ig_E-set"/>
</dbReference>
<evidence type="ECO:0000259" key="2">
    <source>
        <dbReference type="Pfam" id="PF07250"/>
    </source>
</evidence>
<gene>
    <name evidence="4" type="ORF">F3Y22_tig00116971pilonHSYRG00773</name>
</gene>
<comment type="caution">
    <text evidence="4">The sequence shown here is derived from an EMBL/GenBank/DDBJ whole genome shotgun (WGS) entry which is preliminary data.</text>
</comment>
<accession>A0A6A2X8X1</accession>